<gene>
    <name evidence="1" type="ORF">E2C01_091770</name>
</gene>
<comment type="caution">
    <text evidence="1">The sequence shown here is derived from an EMBL/GenBank/DDBJ whole genome shotgun (WGS) entry which is preliminary data.</text>
</comment>
<name>A0A5B7JTQ9_PORTR</name>
<evidence type="ECO:0000313" key="2">
    <source>
        <dbReference type="Proteomes" id="UP000324222"/>
    </source>
</evidence>
<evidence type="ECO:0000313" key="1">
    <source>
        <dbReference type="EMBL" id="MPC96507.1"/>
    </source>
</evidence>
<accession>A0A5B7JTQ9</accession>
<organism evidence="1 2">
    <name type="scientific">Portunus trituberculatus</name>
    <name type="common">Swimming crab</name>
    <name type="synonym">Neptunus trituberculatus</name>
    <dbReference type="NCBI Taxonomy" id="210409"/>
    <lineage>
        <taxon>Eukaryota</taxon>
        <taxon>Metazoa</taxon>
        <taxon>Ecdysozoa</taxon>
        <taxon>Arthropoda</taxon>
        <taxon>Crustacea</taxon>
        <taxon>Multicrustacea</taxon>
        <taxon>Malacostraca</taxon>
        <taxon>Eumalacostraca</taxon>
        <taxon>Eucarida</taxon>
        <taxon>Decapoda</taxon>
        <taxon>Pleocyemata</taxon>
        <taxon>Brachyura</taxon>
        <taxon>Eubrachyura</taxon>
        <taxon>Portunoidea</taxon>
        <taxon>Portunidae</taxon>
        <taxon>Portuninae</taxon>
        <taxon>Portunus</taxon>
    </lineage>
</organism>
<dbReference type="Proteomes" id="UP000324222">
    <property type="component" value="Unassembled WGS sequence"/>
</dbReference>
<sequence length="84" mass="8738">MPPSGVPLGVDPSPVEGCGRVLKATFLLPLGLCVGRSPPLKLARPGCVLLIRLTLRQFGMEACVVTVLGVWGSGGWQGEAAREV</sequence>
<dbReference type="AlphaFoldDB" id="A0A5B7JTQ9"/>
<keyword evidence="2" id="KW-1185">Reference proteome</keyword>
<dbReference type="EMBL" id="VSRR010106236">
    <property type="protein sequence ID" value="MPC96507.1"/>
    <property type="molecule type" value="Genomic_DNA"/>
</dbReference>
<proteinExistence type="predicted"/>
<reference evidence="1 2" key="1">
    <citation type="submission" date="2019-05" db="EMBL/GenBank/DDBJ databases">
        <title>Another draft genome of Portunus trituberculatus and its Hox gene families provides insights of decapod evolution.</title>
        <authorList>
            <person name="Jeong J.-H."/>
            <person name="Song I."/>
            <person name="Kim S."/>
            <person name="Choi T."/>
            <person name="Kim D."/>
            <person name="Ryu S."/>
            <person name="Kim W."/>
        </authorList>
    </citation>
    <scope>NUCLEOTIDE SEQUENCE [LARGE SCALE GENOMIC DNA]</scope>
    <source>
        <tissue evidence="1">Muscle</tissue>
    </source>
</reference>
<protein>
    <submittedName>
        <fullName evidence="1">Uncharacterized protein</fullName>
    </submittedName>
</protein>